<evidence type="ECO:0000256" key="1">
    <source>
        <dbReference type="ARBA" id="ARBA00022679"/>
    </source>
</evidence>
<accession>A0ABS4USQ9</accession>
<organism evidence="4 5">
    <name type="scientific">Kribbella aluminosa</name>
    <dbReference type="NCBI Taxonomy" id="416017"/>
    <lineage>
        <taxon>Bacteria</taxon>
        <taxon>Bacillati</taxon>
        <taxon>Actinomycetota</taxon>
        <taxon>Actinomycetes</taxon>
        <taxon>Propionibacteriales</taxon>
        <taxon>Kribbellaceae</taxon>
        <taxon>Kribbella</taxon>
    </lineage>
</organism>
<protein>
    <submittedName>
        <fullName evidence="4">GNAT superfamily N-acetyltransferase</fullName>
    </submittedName>
</protein>
<comment type="caution">
    <text evidence="4">The sequence shown here is derived from an EMBL/GenBank/DDBJ whole genome shotgun (WGS) entry which is preliminary data.</text>
</comment>
<feature type="domain" description="N-acetyltransferase" evidence="3">
    <location>
        <begin position="2"/>
        <end position="152"/>
    </location>
</feature>
<keyword evidence="2" id="KW-0012">Acyltransferase</keyword>
<dbReference type="SUPFAM" id="SSF55729">
    <property type="entry name" value="Acyl-CoA N-acyltransferases (Nat)"/>
    <property type="match status" value="1"/>
</dbReference>
<sequence>MEHIVEERPPYDPELVALLEAAFAELVGRYGAEGRSRVKVGARYFVVLDGGRHAVGCGALQTFGPGSEHPGDAELKRMYVAPQARGRGFARAVLAALEKAARAAGHPALRLSTGHRQPEAIALYESSGYARTDPWGKYVNEPSTYCYAKVLEDEIRLVLQ</sequence>
<dbReference type="PANTHER" id="PTHR43877">
    <property type="entry name" value="AMINOALKYLPHOSPHONATE N-ACETYLTRANSFERASE-RELATED-RELATED"/>
    <property type="match status" value="1"/>
</dbReference>
<dbReference type="RefSeq" id="WP_307863736.1">
    <property type="nucleotide sequence ID" value="NZ_BAAAVU010000008.1"/>
</dbReference>
<keyword evidence="1" id="KW-0808">Transferase</keyword>
<evidence type="ECO:0000256" key="2">
    <source>
        <dbReference type="ARBA" id="ARBA00023315"/>
    </source>
</evidence>
<evidence type="ECO:0000259" key="3">
    <source>
        <dbReference type="PROSITE" id="PS51186"/>
    </source>
</evidence>
<dbReference type="Gene3D" id="3.40.630.30">
    <property type="match status" value="1"/>
</dbReference>
<dbReference type="CDD" id="cd04301">
    <property type="entry name" value="NAT_SF"/>
    <property type="match status" value="1"/>
</dbReference>
<dbReference type="Proteomes" id="UP000755585">
    <property type="component" value="Unassembled WGS sequence"/>
</dbReference>
<proteinExistence type="predicted"/>
<dbReference type="EMBL" id="JAGINT010000002">
    <property type="protein sequence ID" value="MBP2354679.1"/>
    <property type="molecule type" value="Genomic_DNA"/>
</dbReference>
<dbReference type="Pfam" id="PF00583">
    <property type="entry name" value="Acetyltransf_1"/>
    <property type="match status" value="1"/>
</dbReference>
<name>A0ABS4USQ9_9ACTN</name>
<dbReference type="InterPro" id="IPR016181">
    <property type="entry name" value="Acyl_CoA_acyltransferase"/>
</dbReference>
<dbReference type="InterPro" id="IPR050832">
    <property type="entry name" value="Bact_Acetyltransf"/>
</dbReference>
<dbReference type="PANTHER" id="PTHR43877:SF2">
    <property type="entry name" value="AMINOALKYLPHOSPHONATE N-ACETYLTRANSFERASE-RELATED"/>
    <property type="match status" value="1"/>
</dbReference>
<evidence type="ECO:0000313" key="4">
    <source>
        <dbReference type="EMBL" id="MBP2354679.1"/>
    </source>
</evidence>
<keyword evidence="5" id="KW-1185">Reference proteome</keyword>
<dbReference type="PROSITE" id="PS51186">
    <property type="entry name" value="GNAT"/>
    <property type="match status" value="1"/>
</dbReference>
<evidence type="ECO:0000313" key="5">
    <source>
        <dbReference type="Proteomes" id="UP000755585"/>
    </source>
</evidence>
<gene>
    <name evidence="4" type="ORF">JOF29_005789</name>
</gene>
<reference evidence="4 5" key="1">
    <citation type="submission" date="2021-03" db="EMBL/GenBank/DDBJ databases">
        <title>Sequencing the genomes of 1000 actinobacteria strains.</title>
        <authorList>
            <person name="Klenk H.-P."/>
        </authorList>
    </citation>
    <scope>NUCLEOTIDE SEQUENCE [LARGE SCALE GENOMIC DNA]</scope>
    <source>
        <strain evidence="4 5">DSM 18824</strain>
    </source>
</reference>
<dbReference type="InterPro" id="IPR000182">
    <property type="entry name" value="GNAT_dom"/>
</dbReference>